<dbReference type="InterPro" id="IPR016181">
    <property type="entry name" value="Acyl_CoA_acyltransferase"/>
</dbReference>
<keyword evidence="5" id="KW-1185">Reference proteome</keyword>
<dbReference type="InterPro" id="IPR000182">
    <property type="entry name" value="GNAT_dom"/>
</dbReference>
<keyword evidence="2" id="KW-0012">Acyltransferase</keyword>
<keyword evidence="4" id="KW-0687">Ribonucleoprotein</keyword>
<dbReference type="InterPro" id="IPR050832">
    <property type="entry name" value="Bact_Acetyltransf"/>
</dbReference>
<dbReference type="Pfam" id="PF00583">
    <property type="entry name" value="Acetyltransf_1"/>
    <property type="match status" value="1"/>
</dbReference>
<dbReference type="CDD" id="cd04301">
    <property type="entry name" value="NAT_SF"/>
    <property type="match status" value="1"/>
</dbReference>
<keyword evidence="4" id="KW-0689">Ribosomal protein</keyword>
<name>A0AAE3YK68_9ACTN</name>
<protein>
    <submittedName>
        <fullName evidence="4">Ribosomal protein S18 acetylase RimI-like enzyme</fullName>
    </submittedName>
</protein>
<dbReference type="PROSITE" id="PS51186">
    <property type="entry name" value="GNAT"/>
    <property type="match status" value="1"/>
</dbReference>
<dbReference type="GO" id="GO:0016747">
    <property type="term" value="F:acyltransferase activity, transferring groups other than amino-acyl groups"/>
    <property type="evidence" value="ECO:0007669"/>
    <property type="project" value="InterPro"/>
</dbReference>
<feature type="domain" description="N-acetyltransferase" evidence="3">
    <location>
        <begin position="2"/>
        <end position="161"/>
    </location>
</feature>
<evidence type="ECO:0000259" key="3">
    <source>
        <dbReference type="PROSITE" id="PS51186"/>
    </source>
</evidence>
<dbReference type="RefSeq" id="WP_310362932.1">
    <property type="nucleotide sequence ID" value="NZ_JAVDYB010000001.1"/>
</dbReference>
<accession>A0AAE3YK68</accession>
<comment type="caution">
    <text evidence="4">The sequence shown here is derived from an EMBL/GenBank/DDBJ whole genome shotgun (WGS) entry which is preliminary data.</text>
</comment>
<organism evidence="4 5">
    <name type="scientific">Catenuloplanes atrovinosus</name>
    <dbReference type="NCBI Taxonomy" id="137266"/>
    <lineage>
        <taxon>Bacteria</taxon>
        <taxon>Bacillati</taxon>
        <taxon>Actinomycetota</taxon>
        <taxon>Actinomycetes</taxon>
        <taxon>Micromonosporales</taxon>
        <taxon>Micromonosporaceae</taxon>
        <taxon>Catenuloplanes</taxon>
    </lineage>
</organism>
<dbReference type="Proteomes" id="UP001183643">
    <property type="component" value="Unassembled WGS sequence"/>
</dbReference>
<dbReference type="Gene3D" id="3.40.630.30">
    <property type="match status" value="1"/>
</dbReference>
<proteinExistence type="predicted"/>
<sequence length="166" mass="18256">MITVRRADPSDAAELVRLRAVMIRDAFGEPEPRPGEWSEIAQRQFRARLADSAGLLAAFVVDRPDEPERLASCAVGSVDTRIASPNSLTGESGYIFNVVTDPEYRGRGFSRACMEELIEWFAKRGVARVSLHASPSGEPGYRALGFAPPRHTALQLDLWNRSAQDG</sequence>
<dbReference type="EMBL" id="JAVDYB010000001">
    <property type="protein sequence ID" value="MDR7273909.1"/>
    <property type="molecule type" value="Genomic_DNA"/>
</dbReference>
<evidence type="ECO:0000313" key="5">
    <source>
        <dbReference type="Proteomes" id="UP001183643"/>
    </source>
</evidence>
<dbReference type="AlphaFoldDB" id="A0AAE3YK68"/>
<dbReference type="GO" id="GO:0005840">
    <property type="term" value="C:ribosome"/>
    <property type="evidence" value="ECO:0007669"/>
    <property type="project" value="UniProtKB-KW"/>
</dbReference>
<reference evidence="4" key="1">
    <citation type="submission" date="2023-07" db="EMBL/GenBank/DDBJ databases">
        <title>Sequencing the genomes of 1000 actinobacteria strains.</title>
        <authorList>
            <person name="Klenk H.-P."/>
        </authorList>
    </citation>
    <scope>NUCLEOTIDE SEQUENCE</scope>
    <source>
        <strain evidence="4">DSM 44707</strain>
    </source>
</reference>
<keyword evidence="1" id="KW-0808">Transferase</keyword>
<gene>
    <name evidence="4" type="ORF">J2S41_000687</name>
</gene>
<evidence type="ECO:0000313" key="4">
    <source>
        <dbReference type="EMBL" id="MDR7273909.1"/>
    </source>
</evidence>
<dbReference type="SUPFAM" id="SSF55729">
    <property type="entry name" value="Acyl-CoA N-acyltransferases (Nat)"/>
    <property type="match status" value="1"/>
</dbReference>
<evidence type="ECO:0000256" key="2">
    <source>
        <dbReference type="ARBA" id="ARBA00023315"/>
    </source>
</evidence>
<evidence type="ECO:0000256" key="1">
    <source>
        <dbReference type="ARBA" id="ARBA00022679"/>
    </source>
</evidence>
<dbReference type="PANTHER" id="PTHR43877">
    <property type="entry name" value="AMINOALKYLPHOSPHONATE N-ACETYLTRANSFERASE-RELATED-RELATED"/>
    <property type="match status" value="1"/>
</dbReference>